<gene>
    <name evidence="1" type="ORF">SAMN04488028_102587</name>
</gene>
<evidence type="ECO:0000313" key="1">
    <source>
        <dbReference type="EMBL" id="SHK04132.1"/>
    </source>
</evidence>
<name>A0A1M6P8A2_REIAG</name>
<evidence type="ECO:0000313" key="2">
    <source>
        <dbReference type="Proteomes" id="UP000184474"/>
    </source>
</evidence>
<protein>
    <submittedName>
        <fullName evidence="1">Uncharacterized protein</fullName>
    </submittedName>
</protein>
<reference evidence="2" key="1">
    <citation type="submission" date="2016-11" db="EMBL/GenBank/DDBJ databases">
        <authorList>
            <person name="Varghese N."/>
            <person name="Submissions S."/>
        </authorList>
    </citation>
    <scope>NUCLEOTIDE SEQUENCE [LARGE SCALE GENOMIC DNA]</scope>
    <source>
        <strain evidence="2">DSM 26134</strain>
    </source>
</reference>
<dbReference type="STRING" id="156994.SAMN04488028_102587"/>
<dbReference type="RefSeq" id="WP_073121693.1">
    <property type="nucleotide sequence ID" value="NZ_FRAA01000002.1"/>
</dbReference>
<proteinExistence type="predicted"/>
<dbReference type="EMBL" id="FRAA01000002">
    <property type="protein sequence ID" value="SHK04132.1"/>
    <property type="molecule type" value="Genomic_DNA"/>
</dbReference>
<organism evidence="1 2">
    <name type="scientific">Reichenbachiella agariperforans</name>
    <dbReference type="NCBI Taxonomy" id="156994"/>
    <lineage>
        <taxon>Bacteria</taxon>
        <taxon>Pseudomonadati</taxon>
        <taxon>Bacteroidota</taxon>
        <taxon>Cytophagia</taxon>
        <taxon>Cytophagales</taxon>
        <taxon>Reichenbachiellaceae</taxon>
        <taxon>Reichenbachiella</taxon>
    </lineage>
</organism>
<sequence>MKKTAYGTPYLLNSQNERVPLEKEAAIDELSIQSLIFEEPDCLPISDIDESYNPVIPVCTELNTPVGPLDVLLVSRQWRDMIIPQLLNKVNTTFKQNCAFCFS</sequence>
<accession>A0A1M6P8A2</accession>
<keyword evidence="2" id="KW-1185">Reference proteome</keyword>
<dbReference type="Proteomes" id="UP000184474">
    <property type="component" value="Unassembled WGS sequence"/>
</dbReference>
<dbReference type="AlphaFoldDB" id="A0A1M6P8A2"/>